<comment type="caution">
    <text evidence="1">The sequence shown here is derived from an EMBL/GenBank/DDBJ whole genome shotgun (WGS) entry which is preliminary data.</text>
</comment>
<sequence length="45" mass="4963">MAFFGSIFGKDDIKKKTNKIRPNVSKLVFGIPLDQAIAVARIKEG</sequence>
<evidence type="ECO:0000313" key="1">
    <source>
        <dbReference type="EMBL" id="CAG8622643.1"/>
    </source>
</evidence>
<organism evidence="1 2">
    <name type="scientific">Racocetra persica</name>
    <dbReference type="NCBI Taxonomy" id="160502"/>
    <lineage>
        <taxon>Eukaryota</taxon>
        <taxon>Fungi</taxon>
        <taxon>Fungi incertae sedis</taxon>
        <taxon>Mucoromycota</taxon>
        <taxon>Glomeromycotina</taxon>
        <taxon>Glomeromycetes</taxon>
        <taxon>Diversisporales</taxon>
        <taxon>Gigasporaceae</taxon>
        <taxon>Racocetra</taxon>
    </lineage>
</organism>
<evidence type="ECO:0000313" key="2">
    <source>
        <dbReference type="Proteomes" id="UP000789920"/>
    </source>
</evidence>
<gene>
    <name evidence="1" type="ORF">RPERSI_LOCUS6778</name>
</gene>
<dbReference type="EMBL" id="CAJVQC010010979">
    <property type="protein sequence ID" value="CAG8622643.1"/>
    <property type="molecule type" value="Genomic_DNA"/>
</dbReference>
<accession>A0ACA9N1F9</accession>
<name>A0ACA9N1F9_9GLOM</name>
<protein>
    <submittedName>
        <fullName evidence="1">23917_t:CDS:1</fullName>
    </submittedName>
</protein>
<dbReference type="Proteomes" id="UP000789920">
    <property type="component" value="Unassembled WGS sequence"/>
</dbReference>
<keyword evidence="2" id="KW-1185">Reference proteome</keyword>
<proteinExistence type="predicted"/>
<feature type="non-terminal residue" evidence="1">
    <location>
        <position position="45"/>
    </location>
</feature>
<reference evidence="1" key="1">
    <citation type="submission" date="2021-06" db="EMBL/GenBank/DDBJ databases">
        <authorList>
            <person name="Kallberg Y."/>
            <person name="Tangrot J."/>
            <person name="Rosling A."/>
        </authorList>
    </citation>
    <scope>NUCLEOTIDE SEQUENCE</scope>
    <source>
        <strain evidence="1">MA461A</strain>
    </source>
</reference>